<protein>
    <submittedName>
        <fullName evidence="1">Uncharacterized protein</fullName>
    </submittedName>
</protein>
<dbReference type="Proteomes" id="UP000438476">
    <property type="component" value="Unassembled WGS sequence"/>
</dbReference>
<evidence type="ECO:0000313" key="1">
    <source>
        <dbReference type="EMBL" id="MXO65966.1"/>
    </source>
</evidence>
<dbReference type="RefSeq" id="WP_160736427.1">
    <property type="nucleotide sequence ID" value="NZ_WTYT01000004.1"/>
</dbReference>
<sequence>MRLAAHAADGMLQSLGRTQDSHFPVADLHTSHDAASIILPQCRIALAQALPHEPDKLLNNLGSDAPFGVCELAFQKDDVGFHLHKLVLLLSILPGEARVGSCKMAFGDEIKQTLKSGLECSLPGAQLP</sequence>
<evidence type="ECO:0000313" key="2">
    <source>
        <dbReference type="Proteomes" id="UP000438476"/>
    </source>
</evidence>
<dbReference type="AlphaFoldDB" id="A0A6I4T4Y6"/>
<accession>A0A6I4T4Y6</accession>
<reference evidence="1 2" key="1">
    <citation type="submission" date="2019-12" db="EMBL/GenBank/DDBJ databases">
        <title>Genomic-based taxomic classification of the family Erythrobacteraceae.</title>
        <authorList>
            <person name="Xu L."/>
        </authorList>
    </citation>
    <scope>NUCLEOTIDE SEQUENCE [LARGE SCALE GENOMIC DNA]</scope>
    <source>
        <strain evidence="1 2">LMG 29518</strain>
    </source>
</reference>
<name>A0A6I4T4Y6_9SPHN</name>
<gene>
    <name evidence="1" type="ORF">GRI91_09390</name>
</gene>
<keyword evidence="2" id="KW-1185">Reference proteome</keyword>
<comment type="caution">
    <text evidence="1">The sequence shown here is derived from an EMBL/GenBank/DDBJ whole genome shotgun (WGS) entry which is preliminary data.</text>
</comment>
<organism evidence="1 2">
    <name type="scientific">Altericroceibacterium endophyticum</name>
    <dbReference type="NCBI Taxonomy" id="1808508"/>
    <lineage>
        <taxon>Bacteria</taxon>
        <taxon>Pseudomonadati</taxon>
        <taxon>Pseudomonadota</taxon>
        <taxon>Alphaproteobacteria</taxon>
        <taxon>Sphingomonadales</taxon>
        <taxon>Erythrobacteraceae</taxon>
        <taxon>Altericroceibacterium</taxon>
    </lineage>
</organism>
<proteinExistence type="predicted"/>
<dbReference type="EMBL" id="WTYT01000004">
    <property type="protein sequence ID" value="MXO65966.1"/>
    <property type="molecule type" value="Genomic_DNA"/>
</dbReference>